<dbReference type="Pfam" id="PF00005">
    <property type="entry name" value="ABC_tran"/>
    <property type="match status" value="1"/>
</dbReference>
<reference evidence="12 13" key="1">
    <citation type="submission" date="2017-07" db="EMBL/GenBank/DDBJ databases">
        <title>Draft genome sequence of aerobic hyperthermophilic archaea, Pyrobaculum aerophilum YKB31 and YKB32.</title>
        <authorList>
            <person name="Mochizuki T."/>
            <person name="Berliner A.J."/>
            <person name="Yoshida-Takashima Y."/>
            <person name="Takaki Y."/>
            <person name="Nunoura T."/>
            <person name="Takai K."/>
        </authorList>
    </citation>
    <scope>NUCLEOTIDE SEQUENCE [LARGE SCALE GENOMIC DNA]</scope>
    <source>
        <strain evidence="10 13">YKB31</strain>
        <strain evidence="11 12">YKB32</strain>
    </source>
</reference>
<keyword evidence="4" id="KW-1003">Cell membrane</keyword>
<evidence type="ECO:0000256" key="2">
    <source>
        <dbReference type="ARBA" id="ARBA00005417"/>
    </source>
</evidence>
<sequence>MTTIVSVRNLQVAYGSLEVVKGVDLDVSQGEKVVIMGPSGSGKSTFLRSLIWLVRPKAGSIVIDQIEVSSRTLMEVRKRVGFVFQHYNLFPHLKVIDNIVLPLIKVHGLSRAEAVERALEALRLVGLEEKATAYPLQLSGGQQQRVAIARALAIRPKVLMLDEPTSALDPELVEEVLQVLENIAKWGTTMLIVTHEVDFALDVADRVVFFEGGKIIEQGPPDILYKPKTDRFRQFLKRLHKRTV</sequence>
<dbReference type="PANTHER" id="PTHR43166:SF9">
    <property type="entry name" value="GLUTAMATE_ASPARTATE IMPORT ATP-BINDING PROTEIN GLTL"/>
    <property type="match status" value="1"/>
</dbReference>
<dbReference type="CDD" id="cd03262">
    <property type="entry name" value="ABC_HisP_GlnQ"/>
    <property type="match status" value="1"/>
</dbReference>
<dbReference type="PANTHER" id="PTHR43166">
    <property type="entry name" value="AMINO ACID IMPORT ATP-BINDING PROTEIN"/>
    <property type="match status" value="1"/>
</dbReference>
<evidence type="ECO:0000313" key="13">
    <source>
        <dbReference type="Proteomes" id="UP000257123"/>
    </source>
</evidence>
<dbReference type="Gene3D" id="3.40.50.300">
    <property type="entry name" value="P-loop containing nucleotide triphosphate hydrolases"/>
    <property type="match status" value="1"/>
</dbReference>
<evidence type="ECO:0000313" key="12">
    <source>
        <dbReference type="Proteomes" id="UP000256877"/>
    </source>
</evidence>
<evidence type="ECO:0000256" key="1">
    <source>
        <dbReference type="ARBA" id="ARBA00004202"/>
    </source>
</evidence>
<dbReference type="PROSITE" id="PS50893">
    <property type="entry name" value="ABC_TRANSPORTER_2"/>
    <property type="match status" value="1"/>
</dbReference>
<dbReference type="GO" id="GO:0005886">
    <property type="term" value="C:plasma membrane"/>
    <property type="evidence" value="ECO:0007669"/>
    <property type="project" value="UniProtKB-SubCell"/>
</dbReference>
<evidence type="ECO:0000256" key="3">
    <source>
        <dbReference type="ARBA" id="ARBA00022448"/>
    </source>
</evidence>
<dbReference type="EMBL" id="NMUF01000006">
    <property type="protein sequence ID" value="RFA99446.1"/>
    <property type="molecule type" value="Genomic_DNA"/>
</dbReference>
<comment type="similarity">
    <text evidence="2">Belongs to the ABC transporter superfamily.</text>
</comment>
<dbReference type="InterPro" id="IPR050086">
    <property type="entry name" value="MetN_ABC_transporter-like"/>
</dbReference>
<keyword evidence="3" id="KW-0813">Transport</keyword>
<dbReference type="GO" id="GO:0015424">
    <property type="term" value="F:ABC-type amino acid transporter activity"/>
    <property type="evidence" value="ECO:0007669"/>
    <property type="project" value="InterPro"/>
</dbReference>
<organism evidence="10 13">
    <name type="scientific">Pyrobaculum aerophilum</name>
    <dbReference type="NCBI Taxonomy" id="13773"/>
    <lineage>
        <taxon>Archaea</taxon>
        <taxon>Thermoproteota</taxon>
        <taxon>Thermoprotei</taxon>
        <taxon>Thermoproteales</taxon>
        <taxon>Thermoproteaceae</taxon>
        <taxon>Pyrobaculum</taxon>
    </lineage>
</organism>
<dbReference type="RefSeq" id="WP_116420589.1">
    <property type="nucleotide sequence ID" value="NZ_NMUE01000005.1"/>
</dbReference>
<evidence type="ECO:0000313" key="11">
    <source>
        <dbReference type="EMBL" id="RFA99446.1"/>
    </source>
</evidence>
<proteinExistence type="inferred from homology"/>
<comment type="caution">
    <text evidence="10">The sequence shown here is derived from an EMBL/GenBank/DDBJ whole genome shotgun (WGS) entry which is preliminary data.</text>
</comment>
<dbReference type="AlphaFoldDB" id="A0A371R1Z6"/>
<evidence type="ECO:0000256" key="6">
    <source>
        <dbReference type="ARBA" id="ARBA00022840"/>
    </source>
</evidence>
<evidence type="ECO:0000256" key="8">
    <source>
        <dbReference type="ARBA" id="ARBA00023136"/>
    </source>
</evidence>
<dbReference type="GO" id="GO:0005524">
    <property type="term" value="F:ATP binding"/>
    <property type="evidence" value="ECO:0007669"/>
    <property type="project" value="UniProtKB-KW"/>
</dbReference>
<dbReference type="SUPFAM" id="SSF52540">
    <property type="entry name" value="P-loop containing nucleoside triphosphate hydrolases"/>
    <property type="match status" value="1"/>
</dbReference>
<evidence type="ECO:0000259" key="9">
    <source>
        <dbReference type="PROSITE" id="PS50893"/>
    </source>
</evidence>
<evidence type="ECO:0000256" key="7">
    <source>
        <dbReference type="ARBA" id="ARBA00022970"/>
    </source>
</evidence>
<evidence type="ECO:0000256" key="4">
    <source>
        <dbReference type="ARBA" id="ARBA00022475"/>
    </source>
</evidence>
<keyword evidence="8" id="KW-0472">Membrane</keyword>
<dbReference type="Proteomes" id="UP000256877">
    <property type="component" value="Unassembled WGS sequence"/>
</dbReference>
<dbReference type="InterPro" id="IPR003439">
    <property type="entry name" value="ABC_transporter-like_ATP-bd"/>
</dbReference>
<feature type="domain" description="ABC transporter" evidence="9">
    <location>
        <begin position="5"/>
        <end position="237"/>
    </location>
</feature>
<gene>
    <name evidence="10" type="ORF">CGL51_02620</name>
    <name evidence="11" type="ORF">CGL52_03560</name>
</gene>
<keyword evidence="7" id="KW-0029">Amino-acid transport</keyword>
<dbReference type="SMART" id="SM00382">
    <property type="entry name" value="AAA"/>
    <property type="match status" value="1"/>
</dbReference>
<dbReference type="Proteomes" id="UP000257123">
    <property type="component" value="Unassembled WGS sequence"/>
</dbReference>
<keyword evidence="5" id="KW-0547">Nucleotide-binding</keyword>
<dbReference type="InterPro" id="IPR027417">
    <property type="entry name" value="P-loop_NTPase"/>
</dbReference>
<keyword evidence="6 10" id="KW-0067">ATP-binding</keyword>
<name>A0A371R1Z6_9CREN</name>
<evidence type="ECO:0000313" key="10">
    <source>
        <dbReference type="EMBL" id="RFA97559.1"/>
    </source>
</evidence>
<dbReference type="PIRSF" id="PIRSF039085">
    <property type="entry name" value="ABC_ATPase_HisP"/>
    <property type="match status" value="1"/>
</dbReference>
<accession>A0A371R1Z6</accession>
<comment type="subcellular location">
    <subcellularLocation>
        <location evidence="1">Cell membrane</location>
        <topology evidence="1">Peripheral membrane protein</topology>
    </subcellularLocation>
</comment>
<dbReference type="InterPro" id="IPR017871">
    <property type="entry name" value="ABC_transporter-like_CS"/>
</dbReference>
<dbReference type="EMBL" id="NMUE01000005">
    <property type="protein sequence ID" value="RFA97559.1"/>
    <property type="molecule type" value="Genomic_DNA"/>
</dbReference>
<dbReference type="GO" id="GO:0016887">
    <property type="term" value="F:ATP hydrolysis activity"/>
    <property type="evidence" value="ECO:0007669"/>
    <property type="project" value="InterPro"/>
</dbReference>
<dbReference type="InterPro" id="IPR030679">
    <property type="entry name" value="ABC_ATPase_HisP-typ"/>
</dbReference>
<evidence type="ECO:0000256" key="5">
    <source>
        <dbReference type="ARBA" id="ARBA00022741"/>
    </source>
</evidence>
<dbReference type="InterPro" id="IPR003593">
    <property type="entry name" value="AAA+_ATPase"/>
</dbReference>
<dbReference type="PROSITE" id="PS00211">
    <property type="entry name" value="ABC_TRANSPORTER_1"/>
    <property type="match status" value="1"/>
</dbReference>
<protein>
    <submittedName>
        <fullName evidence="10">Peptide ABC transporter ATP-binding protein</fullName>
    </submittedName>
</protein>